<evidence type="ECO:0000256" key="12">
    <source>
        <dbReference type="ARBA" id="ARBA00037847"/>
    </source>
</evidence>
<keyword evidence="3 13" id="KW-0138">CF(0)</keyword>
<keyword evidence="13" id="KW-1003">Cell membrane</keyword>
<comment type="subunit">
    <text evidence="13">F-type ATPases have 2 components, F(1) - the catalytic core - and F(0) - the membrane proton channel. F(1) has five subunits: alpha(3), beta(3), gamma(1), delta(1), epsilon(1). F(0) has three main subunits: a(1), b(2) and c(10-14). The alpha and beta chains form an alternating ring which encloses part of the gamma chain. F(1) is attached to F(0) by a central stalk formed by the gamma and epsilon chains, while a peripheral stalk is formed by the delta and b chains.</text>
</comment>
<evidence type="ECO:0000256" key="10">
    <source>
        <dbReference type="ARBA" id="ARBA00025198"/>
    </source>
</evidence>
<evidence type="ECO:0000256" key="3">
    <source>
        <dbReference type="ARBA" id="ARBA00022547"/>
    </source>
</evidence>
<evidence type="ECO:0000256" key="7">
    <source>
        <dbReference type="ARBA" id="ARBA00023065"/>
    </source>
</evidence>
<dbReference type="HAMAP" id="MF_01398">
    <property type="entry name" value="ATP_synth_b_bprime"/>
    <property type="match status" value="1"/>
</dbReference>
<gene>
    <name evidence="13" type="primary">atpF</name>
    <name evidence="17" type="ORF">OEZ71_08515</name>
</gene>
<keyword evidence="16" id="KW-0732">Signal</keyword>
<comment type="caution">
    <text evidence="17">The sequence shown here is derived from an EMBL/GenBank/DDBJ whole genome shotgun (WGS) entry which is preliminary data.</text>
</comment>
<evidence type="ECO:0000256" key="16">
    <source>
        <dbReference type="SAM" id="SignalP"/>
    </source>
</evidence>
<evidence type="ECO:0000256" key="4">
    <source>
        <dbReference type="ARBA" id="ARBA00022692"/>
    </source>
</evidence>
<feature type="chain" id="PRO_5045681616" description="ATP synthase subunit b" evidence="16">
    <location>
        <begin position="18"/>
        <end position="184"/>
    </location>
</feature>
<evidence type="ECO:0000313" key="18">
    <source>
        <dbReference type="Proteomes" id="UP001652564"/>
    </source>
</evidence>
<keyword evidence="4 13" id="KW-0812">Transmembrane</keyword>
<dbReference type="InterPro" id="IPR002146">
    <property type="entry name" value="ATP_synth_b/b'su_bac/chlpt"/>
</dbReference>
<evidence type="ECO:0000256" key="8">
    <source>
        <dbReference type="ARBA" id="ARBA00023136"/>
    </source>
</evidence>
<dbReference type="Pfam" id="PF00430">
    <property type="entry name" value="ATP-synt_B"/>
    <property type="match status" value="1"/>
</dbReference>
<feature type="coiled-coil region" evidence="15">
    <location>
        <begin position="67"/>
        <end position="145"/>
    </location>
</feature>
<dbReference type="PANTHER" id="PTHR33445">
    <property type="entry name" value="ATP SYNTHASE SUBUNIT B', CHLOROPLASTIC"/>
    <property type="match status" value="1"/>
</dbReference>
<comment type="subcellular location">
    <subcellularLocation>
        <location evidence="13">Cell membrane</location>
        <topology evidence="13">Single-pass membrane protein</topology>
    </subcellularLocation>
    <subcellularLocation>
        <location evidence="12">Endomembrane system</location>
        <topology evidence="12">Single-pass membrane protein</topology>
    </subcellularLocation>
</comment>
<evidence type="ECO:0000313" key="17">
    <source>
        <dbReference type="EMBL" id="MCV2872336.1"/>
    </source>
</evidence>
<keyword evidence="8 13" id="KW-0472">Membrane</keyword>
<evidence type="ECO:0000256" key="5">
    <source>
        <dbReference type="ARBA" id="ARBA00022781"/>
    </source>
</evidence>
<evidence type="ECO:0000256" key="14">
    <source>
        <dbReference type="RuleBase" id="RU003848"/>
    </source>
</evidence>
<evidence type="ECO:0000256" key="1">
    <source>
        <dbReference type="ARBA" id="ARBA00005513"/>
    </source>
</evidence>
<comment type="function">
    <text evidence="10 13">F(1)F(0) ATP synthase produces ATP from ADP in the presence of a proton or sodium gradient. F-type ATPases consist of two structural domains, F(1) containing the extramembraneous catalytic core and F(0) containing the membrane proton channel, linked together by a central stalk and a peripheral stalk. During catalysis, ATP synthesis in the catalytic domain of F(1) is coupled via a rotary mechanism of the central stalk subunits to proton translocation.</text>
</comment>
<evidence type="ECO:0000256" key="6">
    <source>
        <dbReference type="ARBA" id="ARBA00022989"/>
    </source>
</evidence>
<evidence type="ECO:0000256" key="13">
    <source>
        <dbReference type="HAMAP-Rule" id="MF_01398"/>
    </source>
</evidence>
<proteinExistence type="inferred from homology"/>
<keyword evidence="5 13" id="KW-0375">Hydrogen ion transport</keyword>
<evidence type="ECO:0000256" key="2">
    <source>
        <dbReference type="ARBA" id="ARBA00022448"/>
    </source>
</evidence>
<dbReference type="CDD" id="cd06503">
    <property type="entry name" value="ATP-synt_Fo_b"/>
    <property type="match status" value="1"/>
</dbReference>
<keyword evidence="7 13" id="KW-0406">Ion transport</keyword>
<evidence type="ECO:0000256" key="9">
    <source>
        <dbReference type="ARBA" id="ARBA00023310"/>
    </source>
</evidence>
<dbReference type="EMBL" id="JAOWKZ010000002">
    <property type="protein sequence ID" value="MCV2872336.1"/>
    <property type="molecule type" value="Genomic_DNA"/>
</dbReference>
<reference evidence="17 18" key="1">
    <citation type="submission" date="2022-10" db="EMBL/GenBank/DDBJ databases">
        <title>Defluviimonas sp. nov., isolated from ocean surface sediments.</title>
        <authorList>
            <person name="He W."/>
            <person name="Wang L."/>
            <person name="Zhang D.-F."/>
        </authorList>
    </citation>
    <scope>NUCLEOTIDE SEQUENCE [LARGE SCALE GENOMIC DNA]</scope>
    <source>
        <strain evidence="17 18">WL0050</strain>
    </source>
</reference>
<dbReference type="RefSeq" id="WP_263739519.1">
    <property type="nucleotide sequence ID" value="NZ_JAOWKZ010000002.1"/>
</dbReference>
<organism evidence="17 18">
    <name type="scientific">Albidovulum litorale</name>
    <dbReference type="NCBI Taxonomy" id="2984134"/>
    <lineage>
        <taxon>Bacteria</taxon>
        <taxon>Pseudomonadati</taxon>
        <taxon>Pseudomonadota</taxon>
        <taxon>Alphaproteobacteria</taxon>
        <taxon>Rhodobacterales</taxon>
        <taxon>Paracoccaceae</taxon>
        <taxon>Albidovulum</taxon>
    </lineage>
</organism>
<keyword evidence="15" id="KW-0175">Coiled coil</keyword>
<dbReference type="NCBIfam" id="NF009989">
    <property type="entry name" value="PRK13455.1"/>
    <property type="match status" value="1"/>
</dbReference>
<dbReference type="Proteomes" id="UP001652564">
    <property type="component" value="Unassembled WGS sequence"/>
</dbReference>
<keyword evidence="18" id="KW-1185">Reference proteome</keyword>
<feature type="signal peptide" evidence="16">
    <location>
        <begin position="1"/>
        <end position="17"/>
    </location>
</feature>
<accession>A0ABT2ZMH6</accession>
<comment type="function">
    <text evidence="11">Component of the F(0) channel, it forms part of the peripheral stalk, linking F(1) to F(0). The b'-subunit is a diverged and duplicated form of b found in plants and photosynthetic bacteria.</text>
</comment>
<feature type="transmembrane region" description="Helical" evidence="13">
    <location>
        <begin position="27"/>
        <end position="46"/>
    </location>
</feature>
<keyword evidence="9 13" id="KW-0066">ATP synthesis</keyword>
<sequence>MKKLVTLLALTATPAMAASGPFFSLRNTDFVVTVSFLLFVGVLIYFKVPSLLGNLLDKRAAGIKSDLDEARALHDEARSILASYERKQKEVQEQAERIVETAKREAMAAAEQAKQDLKASIARRLAAAEDQIASAEAAAVREVRNSAVNIAVAAAGDLIAKQMSAAEKNKLIDAAIGEVETKLH</sequence>
<keyword evidence="2 13" id="KW-0813">Transport</keyword>
<protein>
    <recommendedName>
        <fullName evidence="13">ATP synthase subunit b</fullName>
    </recommendedName>
    <alternativeName>
        <fullName evidence="13">ATP synthase F(0) sector subunit b</fullName>
    </alternativeName>
    <alternativeName>
        <fullName evidence="13">ATPase subunit I</fullName>
    </alternativeName>
    <alternativeName>
        <fullName evidence="13">F-type ATPase subunit b</fullName>
        <shortName evidence="13">F-ATPase subunit b</shortName>
    </alternativeName>
</protein>
<dbReference type="PANTHER" id="PTHR33445:SF1">
    <property type="entry name" value="ATP SYNTHASE SUBUNIT B"/>
    <property type="match status" value="1"/>
</dbReference>
<keyword evidence="6 13" id="KW-1133">Transmembrane helix</keyword>
<dbReference type="InterPro" id="IPR050059">
    <property type="entry name" value="ATP_synthase_B_chain"/>
</dbReference>
<name>A0ABT2ZMH6_9RHOB</name>
<evidence type="ECO:0000256" key="11">
    <source>
        <dbReference type="ARBA" id="ARBA00025614"/>
    </source>
</evidence>
<comment type="similarity">
    <text evidence="1 13 14">Belongs to the ATPase B chain family.</text>
</comment>
<evidence type="ECO:0000256" key="15">
    <source>
        <dbReference type="SAM" id="Coils"/>
    </source>
</evidence>